<dbReference type="InterPro" id="IPR045851">
    <property type="entry name" value="AMP-bd_C_sf"/>
</dbReference>
<evidence type="ECO:0000256" key="1">
    <source>
        <dbReference type="ARBA" id="ARBA00006432"/>
    </source>
</evidence>
<dbReference type="SUPFAM" id="SSF56801">
    <property type="entry name" value="Acetyl-CoA synthetase-like"/>
    <property type="match status" value="1"/>
</dbReference>
<organism evidence="4 5">
    <name type="scientific">Micromonospora humidisoli</name>
    <dbReference type="NCBI Taxonomy" id="2807622"/>
    <lineage>
        <taxon>Bacteria</taxon>
        <taxon>Bacillati</taxon>
        <taxon>Actinomycetota</taxon>
        <taxon>Actinomycetes</taxon>
        <taxon>Micromonosporales</taxon>
        <taxon>Micromonosporaceae</taxon>
        <taxon>Micromonospora</taxon>
    </lineage>
</organism>
<dbReference type="InterPro" id="IPR042099">
    <property type="entry name" value="ANL_N_sf"/>
</dbReference>
<protein>
    <submittedName>
        <fullName evidence="4">Long-chain fatty acid--CoA ligase</fullName>
    </submittedName>
</protein>
<gene>
    <name evidence="4" type="ORF">JQN84_15015</name>
</gene>
<evidence type="ECO:0000313" key="4">
    <source>
        <dbReference type="EMBL" id="MBM7083829.1"/>
    </source>
</evidence>
<keyword evidence="5" id="KW-1185">Reference proteome</keyword>
<feature type="domain" description="AMP-dependent synthetase/ligase" evidence="2">
    <location>
        <begin position="10"/>
        <end position="347"/>
    </location>
</feature>
<dbReference type="RefSeq" id="WP_204959018.1">
    <property type="nucleotide sequence ID" value="NZ_JAFEUO010000004.1"/>
</dbReference>
<proteinExistence type="inferred from homology"/>
<dbReference type="PANTHER" id="PTHR43201">
    <property type="entry name" value="ACYL-COA SYNTHETASE"/>
    <property type="match status" value="1"/>
</dbReference>
<comment type="similarity">
    <text evidence="1">Belongs to the ATP-dependent AMP-binding enzyme family.</text>
</comment>
<evidence type="ECO:0000313" key="5">
    <source>
        <dbReference type="Proteomes" id="UP000809587"/>
    </source>
</evidence>
<dbReference type="GO" id="GO:0016874">
    <property type="term" value="F:ligase activity"/>
    <property type="evidence" value="ECO:0007669"/>
    <property type="project" value="UniProtKB-KW"/>
</dbReference>
<dbReference type="Pfam" id="PF00501">
    <property type="entry name" value="AMP-binding"/>
    <property type="match status" value="1"/>
</dbReference>
<dbReference type="Gene3D" id="3.40.50.12780">
    <property type="entry name" value="N-terminal domain of ligase-like"/>
    <property type="match status" value="1"/>
</dbReference>
<feature type="domain" description="AMP-binding enzyme C-terminal" evidence="3">
    <location>
        <begin position="399"/>
        <end position="469"/>
    </location>
</feature>
<keyword evidence="4" id="KW-0436">Ligase</keyword>
<dbReference type="PANTHER" id="PTHR43201:SF8">
    <property type="entry name" value="ACYL-COA SYNTHETASE FAMILY MEMBER 3"/>
    <property type="match status" value="1"/>
</dbReference>
<dbReference type="CDD" id="cd04433">
    <property type="entry name" value="AFD_class_I"/>
    <property type="match status" value="1"/>
</dbReference>
<evidence type="ECO:0000259" key="3">
    <source>
        <dbReference type="Pfam" id="PF13193"/>
    </source>
</evidence>
<reference evidence="4 5" key="1">
    <citation type="submission" date="2021-02" db="EMBL/GenBank/DDBJ databases">
        <authorList>
            <person name="Lee D.-H."/>
        </authorList>
    </citation>
    <scope>NUCLEOTIDE SEQUENCE [LARGE SCALE GENOMIC DNA]</scope>
    <source>
        <strain evidence="4 5">MMS20-R2-29</strain>
    </source>
</reference>
<name>A0ABS2JBW1_9ACTN</name>
<dbReference type="InterPro" id="IPR025110">
    <property type="entry name" value="AMP-bd_C"/>
</dbReference>
<dbReference type="InterPro" id="IPR000873">
    <property type="entry name" value="AMP-dep_synth/lig_dom"/>
</dbReference>
<dbReference type="Proteomes" id="UP000809587">
    <property type="component" value="Unassembled WGS sequence"/>
</dbReference>
<accession>A0ABS2JBW1</accession>
<sequence length="488" mass="50485">MPGGLLTELRRRRDERPDAAALRTATSTGGHLATWAQLHDTARAVAAGAAALPRGAPVLVIVDNTPDSVAALIGLTGAGVDVLPVEQGSSALTDLLAPARNPGVRTVVGPARAARAAPAGVDFLSYERCRVHPVGAAGTPAHRAGEVLQLTSGSAGEPKIVRHSSANVWHGGHTYRQLLGLTPADVVVAAVPLAHSFGLVGALTAAVVSGAELRTTRRFQPGRVADALVADGTVLFGTPLVYRLLTPVLRNRATPARLRAAVSSGGPLPAELGHQARAVLGVSVRQFYGSTETGLISYQPDPGDEPDTSVGVPAPGVHLRLTRADPDDPAGTGHLSVRTPTLFHGYLGASGPVSTPDGFYDTGDLARVDEAGRLHLLGRKDTFVNVGGRKVNPTRVARVLDEHPGVREVFVFGATDADGEQRVHAAVVLAPGTGPAELAAHCRARGLAPYEVPHELHPLARLPRTAMGKVDRQAVIATVTTVPIGSEA</sequence>
<dbReference type="EMBL" id="JAFEUO010000004">
    <property type="protein sequence ID" value="MBM7083829.1"/>
    <property type="molecule type" value="Genomic_DNA"/>
</dbReference>
<comment type="caution">
    <text evidence="4">The sequence shown here is derived from an EMBL/GenBank/DDBJ whole genome shotgun (WGS) entry which is preliminary data.</text>
</comment>
<dbReference type="Pfam" id="PF13193">
    <property type="entry name" value="AMP-binding_C"/>
    <property type="match status" value="1"/>
</dbReference>
<evidence type="ECO:0000259" key="2">
    <source>
        <dbReference type="Pfam" id="PF00501"/>
    </source>
</evidence>
<dbReference type="Gene3D" id="3.30.300.30">
    <property type="match status" value="1"/>
</dbReference>